<feature type="compositionally biased region" description="Basic and acidic residues" evidence="1">
    <location>
        <begin position="16"/>
        <end position="36"/>
    </location>
</feature>
<feature type="compositionally biased region" description="Pro residues" evidence="1">
    <location>
        <begin position="157"/>
        <end position="174"/>
    </location>
</feature>
<dbReference type="Proteomes" id="UP001153269">
    <property type="component" value="Unassembled WGS sequence"/>
</dbReference>
<evidence type="ECO:0000256" key="1">
    <source>
        <dbReference type="SAM" id="MobiDB-lite"/>
    </source>
</evidence>
<evidence type="ECO:0000313" key="2">
    <source>
        <dbReference type="EMBL" id="CAB1449326.1"/>
    </source>
</evidence>
<organism evidence="2 3">
    <name type="scientific">Pleuronectes platessa</name>
    <name type="common">European plaice</name>
    <dbReference type="NCBI Taxonomy" id="8262"/>
    <lineage>
        <taxon>Eukaryota</taxon>
        <taxon>Metazoa</taxon>
        <taxon>Chordata</taxon>
        <taxon>Craniata</taxon>
        <taxon>Vertebrata</taxon>
        <taxon>Euteleostomi</taxon>
        <taxon>Actinopterygii</taxon>
        <taxon>Neopterygii</taxon>
        <taxon>Teleostei</taxon>
        <taxon>Neoteleostei</taxon>
        <taxon>Acanthomorphata</taxon>
        <taxon>Carangaria</taxon>
        <taxon>Pleuronectiformes</taxon>
        <taxon>Pleuronectoidei</taxon>
        <taxon>Pleuronectidae</taxon>
        <taxon>Pleuronectes</taxon>
    </lineage>
</organism>
<dbReference type="EMBL" id="CADEAL010004011">
    <property type="protein sequence ID" value="CAB1449326.1"/>
    <property type="molecule type" value="Genomic_DNA"/>
</dbReference>
<protein>
    <submittedName>
        <fullName evidence="2">Uncharacterized protein</fullName>
    </submittedName>
</protein>
<accession>A0A9N7Z435</accession>
<gene>
    <name evidence="2" type="ORF">PLEPLA_LOCUS37007</name>
</gene>
<sequence length="174" mass="18333">MNHCDRASAARAPGPRGEEEGDGRANEEKSPLDETHPTLCSPLWRSLTLAASRPLTLSHRGPDMPQDIMSNSTWLSYLAGLLLDNMPDRTSGAGDKEQLAASSHRDAHRFVTSPPSAQPSGASSSSSSSFSQSTLPRHPNLDPGPLCPTPLILTSLSPPPPPPPPPPNPLAVSV</sequence>
<feature type="compositionally biased region" description="Low complexity" evidence="1">
    <location>
        <begin position="113"/>
        <end position="133"/>
    </location>
</feature>
<feature type="region of interest" description="Disordered" evidence="1">
    <location>
        <begin position="84"/>
        <end position="174"/>
    </location>
</feature>
<evidence type="ECO:0000313" key="3">
    <source>
        <dbReference type="Proteomes" id="UP001153269"/>
    </source>
</evidence>
<feature type="compositionally biased region" description="Basic and acidic residues" evidence="1">
    <location>
        <begin position="94"/>
        <end position="109"/>
    </location>
</feature>
<proteinExistence type="predicted"/>
<keyword evidence="3" id="KW-1185">Reference proteome</keyword>
<name>A0A9N7Z435_PLEPL</name>
<reference evidence="2" key="1">
    <citation type="submission" date="2020-03" db="EMBL/GenBank/DDBJ databases">
        <authorList>
            <person name="Weist P."/>
        </authorList>
    </citation>
    <scope>NUCLEOTIDE SEQUENCE</scope>
</reference>
<dbReference type="AlphaFoldDB" id="A0A9N7Z435"/>
<comment type="caution">
    <text evidence="2">The sequence shown here is derived from an EMBL/GenBank/DDBJ whole genome shotgun (WGS) entry which is preliminary data.</text>
</comment>
<feature type="region of interest" description="Disordered" evidence="1">
    <location>
        <begin position="1"/>
        <end position="40"/>
    </location>
</feature>